<accession>A0A0L0P450</accession>
<dbReference type="VEuPathDB" id="FungiDB:CJI96_0001795"/>
<comment type="subcellular location">
    <subcellularLocation>
        <location evidence="6">Cytoplasm</location>
    </subcellularLocation>
    <subcellularLocation>
        <location evidence="6">Preautophagosomal structure membrane</location>
        <topology evidence="6">Peripheral membrane protein</topology>
    </subcellularLocation>
</comment>
<dbReference type="InterPro" id="IPR007240">
    <property type="entry name" value="Atg17"/>
</dbReference>
<dbReference type="GO" id="GO:0060090">
    <property type="term" value="F:molecular adaptor activity"/>
    <property type="evidence" value="ECO:0007669"/>
    <property type="project" value="TreeGrafter"/>
</dbReference>
<evidence type="ECO:0000256" key="3">
    <source>
        <dbReference type="ARBA" id="ARBA00022490"/>
    </source>
</evidence>
<dbReference type="GO" id="GO:0030295">
    <property type="term" value="F:protein kinase activator activity"/>
    <property type="evidence" value="ECO:0007669"/>
    <property type="project" value="TreeGrafter"/>
</dbReference>
<evidence type="ECO:0000256" key="6">
    <source>
        <dbReference type="RuleBase" id="RU368080"/>
    </source>
</evidence>
<dbReference type="PANTHER" id="PTHR28005">
    <property type="entry name" value="AUTOPHAGY-RELATED PROTEIN 17"/>
    <property type="match status" value="1"/>
</dbReference>
<dbReference type="AlphaFoldDB" id="A0A0L0P450"/>
<evidence type="ECO:0000256" key="1">
    <source>
        <dbReference type="ARBA" id="ARBA00006259"/>
    </source>
</evidence>
<dbReference type="GO" id="GO:0034727">
    <property type="term" value="P:piecemeal microautophagy of the nucleus"/>
    <property type="evidence" value="ECO:0007669"/>
    <property type="project" value="TreeGrafter"/>
</dbReference>
<dbReference type="PANTHER" id="PTHR28005:SF1">
    <property type="entry name" value="AUTOPHAGY-RELATED PROTEIN 17"/>
    <property type="match status" value="1"/>
</dbReference>
<dbReference type="VEuPathDB" id="FungiDB:CJI97_003333"/>
<sequence length="493" mass="56434">MTFSALQVQQWSQEAFRTLERARELSSSAQAVLESTAHILSDQLPKKVQAATLEMDHIKDQHANIAALVEHLRVQVNDGVIGSHRAAREKQLEPVMASLDDVLAQLRDTTVPEELLSNEVADKSSYKHLSDFIADDEINILKKNISIYLENAEKAHKLLTLRLDELLKIYHKISRKYSRLVKAYDASVAGVAMLLRFAAMTQSPPKEQSNLIRDILRENSSLEQELVSLLEMLTNHYDQCSIAVNLLHSNGDTRDVNYEVLQADTAELPHVLREFSAIHDIIMNNETRAAKLVELKLPPINSFLEASRTLSNLNTTFKNEQITGFVLLLLRLEEVLRLCLIEVSDTSTKLVIELYTDVISQLLHHFTQFLATFKLQYITELHYEQYVYPRKYVKVLDDFLHGPLLELEEEERARRAQWLSKYGDFIPKELLLPGLQNQPCVVRVTTEGLEMLQSERAEENEAHLLLLLKRTRQRARSSETGAEGRETHRKESI</sequence>
<dbReference type="VEuPathDB" id="FungiDB:CJJ09_000847"/>
<gene>
    <name evidence="8" type="ORF">QG37_02028</name>
</gene>
<keyword evidence="3 6" id="KW-0963">Cytoplasm</keyword>
<dbReference type="Pfam" id="PF04108">
    <property type="entry name" value="ATG17_like"/>
    <property type="match status" value="1"/>
</dbReference>
<dbReference type="GO" id="GO:0034045">
    <property type="term" value="C:phagophore assembly site membrane"/>
    <property type="evidence" value="ECO:0007669"/>
    <property type="project" value="UniProtKB-SubCell"/>
</dbReference>
<dbReference type="EMBL" id="LGST01000016">
    <property type="protein sequence ID" value="KNE01147.1"/>
    <property type="molecule type" value="Genomic_DNA"/>
</dbReference>
<evidence type="ECO:0000313" key="8">
    <source>
        <dbReference type="EMBL" id="KNE01147.1"/>
    </source>
</evidence>
<evidence type="ECO:0000256" key="5">
    <source>
        <dbReference type="ARBA" id="ARBA00023136"/>
    </source>
</evidence>
<dbReference type="VEuPathDB" id="FungiDB:B9J08_003258"/>
<dbReference type="VEuPathDB" id="FungiDB:QG37_02028"/>
<dbReference type="GO" id="GO:0000422">
    <property type="term" value="P:autophagy of mitochondrion"/>
    <property type="evidence" value="ECO:0007669"/>
    <property type="project" value="TreeGrafter"/>
</dbReference>
<proteinExistence type="inferred from homology"/>
<evidence type="ECO:0000313" key="9">
    <source>
        <dbReference type="Proteomes" id="UP000037122"/>
    </source>
</evidence>
<keyword evidence="5" id="KW-0472">Membrane</keyword>
<reference evidence="9" key="1">
    <citation type="journal article" date="2015" name="BMC Genomics">
        <title>Draft genome of a commonly misdiagnosed multidrug resistant pathogen Candida auris.</title>
        <authorList>
            <person name="Chatterjee S."/>
            <person name="Alampalli S.V."/>
            <person name="Nageshan R.K."/>
            <person name="Chettiar S.T."/>
            <person name="Joshi S."/>
            <person name="Tatu U.S."/>
        </authorList>
    </citation>
    <scope>NUCLEOTIDE SEQUENCE [LARGE SCALE GENOMIC DNA]</scope>
    <source>
        <strain evidence="9">6684</strain>
    </source>
</reference>
<keyword evidence="4 6" id="KW-0072">Autophagy</keyword>
<dbReference type="GO" id="GO:0000045">
    <property type="term" value="P:autophagosome assembly"/>
    <property type="evidence" value="ECO:0007669"/>
    <property type="project" value="TreeGrafter"/>
</dbReference>
<dbReference type="GO" id="GO:1990316">
    <property type="term" value="C:Atg1/ULK1 kinase complex"/>
    <property type="evidence" value="ECO:0007669"/>
    <property type="project" value="TreeGrafter"/>
</dbReference>
<protein>
    <recommendedName>
        <fullName evidence="2 6">Autophagy-related protein 17</fullName>
    </recommendedName>
</protein>
<dbReference type="Proteomes" id="UP000037122">
    <property type="component" value="Unassembled WGS sequence"/>
</dbReference>
<evidence type="ECO:0000256" key="4">
    <source>
        <dbReference type="ARBA" id="ARBA00023006"/>
    </source>
</evidence>
<feature type="domain" description="Autophagy protein ATG17-like" evidence="7">
    <location>
        <begin position="18"/>
        <end position="426"/>
    </location>
</feature>
<evidence type="ECO:0000256" key="2">
    <source>
        <dbReference type="ARBA" id="ARBA00013806"/>
    </source>
</evidence>
<dbReference type="InterPro" id="IPR045326">
    <property type="entry name" value="ATG17-like_dom"/>
</dbReference>
<dbReference type="VEuPathDB" id="FungiDB:CJJ07_000949"/>
<comment type="function">
    <text evidence="6">Autophagy-specific protein that functions in response to autophagy-inducing signals as a scaffold to recruit other ATG proteins to organize preautophagosomal structure (PAS) formation. Modulates the timing and magnitude of the autophagy response, such as the size of the sequestering vesicles. Plays particularly a role in pexophagy and nucleophagy.</text>
</comment>
<name>A0A0L0P450_CANAR</name>
<evidence type="ECO:0000259" key="7">
    <source>
        <dbReference type="Pfam" id="PF04108"/>
    </source>
</evidence>
<comment type="similarity">
    <text evidence="1 6">Belongs to the ATG17 family.</text>
</comment>
<organism evidence="8 9">
    <name type="scientific">Candidozyma auris</name>
    <name type="common">Yeast</name>
    <name type="synonym">Candida auris</name>
    <dbReference type="NCBI Taxonomy" id="498019"/>
    <lineage>
        <taxon>Eukaryota</taxon>
        <taxon>Fungi</taxon>
        <taxon>Dikarya</taxon>
        <taxon>Ascomycota</taxon>
        <taxon>Saccharomycotina</taxon>
        <taxon>Pichiomycetes</taxon>
        <taxon>Metschnikowiaceae</taxon>
        <taxon>Candidozyma</taxon>
    </lineage>
</organism>
<comment type="caution">
    <text evidence="8">The sequence shown here is derived from an EMBL/GenBank/DDBJ whole genome shotgun (WGS) entry which is preliminary data.</text>
</comment>